<accession>A0A9X1HVN4</accession>
<evidence type="ECO:0000259" key="2">
    <source>
        <dbReference type="Pfam" id="PF07584"/>
    </source>
</evidence>
<evidence type="ECO:0000313" key="6">
    <source>
        <dbReference type="Proteomes" id="UP001139409"/>
    </source>
</evidence>
<organism evidence="5 6">
    <name type="scientific">Fulvivirga sedimenti</name>
    <dbReference type="NCBI Taxonomy" id="2879465"/>
    <lineage>
        <taxon>Bacteria</taxon>
        <taxon>Pseudomonadati</taxon>
        <taxon>Bacteroidota</taxon>
        <taxon>Cytophagia</taxon>
        <taxon>Cytophagales</taxon>
        <taxon>Fulvivirgaceae</taxon>
        <taxon>Fulvivirga</taxon>
    </lineage>
</organism>
<evidence type="ECO:0000256" key="1">
    <source>
        <dbReference type="SAM" id="Phobius"/>
    </source>
</evidence>
<name>A0A9X1HVN4_9BACT</name>
<dbReference type="NCBIfam" id="TIGR02226">
    <property type="entry name" value="two_anch"/>
    <property type="match status" value="1"/>
</dbReference>
<dbReference type="AlphaFoldDB" id="A0A9X1HVN4"/>
<dbReference type="InterPro" id="IPR011933">
    <property type="entry name" value="Double_TM_dom"/>
</dbReference>
<dbReference type="RefSeq" id="WP_225698420.1">
    <property type="nucleotide sequence ID" value="NZ_JAIXNE010000002.1"/>
</dbReference>
<dbReference type="InterPro" id="IPR024163">
    <property type="entry name" value="Aerotolerance_reg_N"/>
</dbReference>
<dbReference type="EMBL" id="JAIXNE010000003">
    <property type="protein sequence ID" value="MCA6076494.1"/>
    <property type="molecule type" value="Genomic_DNA"/>
</dbReference>
<feature type="transmembrane region" description="Helical" evidence="1">
    <location>
        <begin position="56"/>
        <end position="78"/>
    </location>
</feature>
<proteinExistence type="predicted"/>
<dbReference type="Pfam" id="PF07584">
    <property type="entry name" value="BatA"/>
    <property type="match status" value="1"/>
</dbReference>
<sequence length="665" mass="75132">MSFQNPQLLFGLFALVIPILIHFFNFRKTRKVYFSNTRFLQKVKESTATRKRLKHYLILASRLLFIFFLVLAFAQPFLPAPESSSSGDPVFVYLDNSWSMSNEVDDGVPALDRSIGFLDELVRQFPPTTQYKLLTNDFLASSRTLKSAREMEELITEIEYSGVPRRMDEVLSRLEADTQGSSVNLFWLSDFQKATLGADVLNFDSSRQINIVPFEFSNDANAFVDSLYVENPLMITDEQVRLHVIFSKVGGSGSGEVIAKVYLDGVQSGTASVSLSANSRQELVFDLSVDRSRPHRGKIVFEEFPVTFDNEFNFVLNIPETIVVLDIKGGDAITPVELVYGNSDLFDLVSQPASNLDYNQIELSDLVIINGINVLDPPLATALNRYLGAGGTVMMIPGENISVESYRNLNGLGSLQLYDSMGLNTLSTPDYDNPFFDNVFEERNDRLQMPAAIPIVTSDIFREKILSFPDGKPFLSVRRGTGDIYLMSTPLSEAYGNFSRHALFVPVMYKVAVSGKSERNELYRYINRSSFSLKQDSTATNSLYKLIREDEEIIPQQRVDGNRIYFEVPRFTLSTGFYELYRDETFLGLVAFNTDPEESDIRQMNREEVVQAFQGKLVDVLSVDSQSDFAGVISEKFIGKTLWKEALMLALLFLLLEVLLIRFMP</sequence>
<keyword evidence="1" id="KW-0472">Membrane</keyword>
<evidence type="ECO:0000313" key="3">
    <source>
        <dbReference type="EMBL" id="MCA6075317.1"/>
    </source>
</evidence>
<dbReference type="PANTHER" id="PTHR37464:SF1">
    <property type="entry name" value="BLL2463 PROTEIN"/>
    <property type="match status" value="1"/>
</dbReference>
<feature type="transmembrane region" description="Helical" evidence="1">
    <location>
        <begin position="646"/>
        <end position="664"/>
    </location>
</feature>
<dbReference type="EMBL" id="JAIXNE010000002">
    <property type="protein sequence ID" value="MCA6075317.1"/>
    <property type="molecule type" value="Genomic_DNA"/>
</dbReference>
<feature type="transmembrane region" description="Helical" evidence="1">
    <location>
        <begin position="6"/>
        <end position="26"/>
    </location>
</feature>
<keyword evidence="6" id="KW-1185">Reference proteome</keyword>
<dbReference type="Proteomes" id="UP001139409">
    <property type="component" value="Unassembled WGS sequence"/>
</dbReference>
<dbReference type="EMBL" id="JAIXNE010000004">
    <property type="protein sequence ID" value="MCA6077622.1"/>
    <property type="molecule type" value="Genomic_DNA"/>
</dbReference>
<dbReference type="PANTHER" id="PTHR37464">
    <property type="entry name" value="BLL2463 PROTEIN"/>
    <property type="match status" value="1"/>
</dbReference>
<evidence type="ECO:0000313" key="4">
    <source>
        <dbReference type="EMBL" id="MCA6076494.1"/>
    </source>
</evidence>
<gene>
    <name evidence="3" type="ORF">LDX50_10580</name>
    <name evidence="4" type="ORF">LDX50_16550</name>
    <name evidence="5" type="ORF">LDX50_22270</name>
</gene>
<feature type="domain" description="Aerotolerance regulator N-terminal" evidence="2">
    <location>
        <begin position="1"/>
        <end position="76"/>
    </location>
</feature>
<comment type="caution">
    <text evidence="5">The sequence shown here is derived from an EMBL/GenBank/DDBJ whole genome shotgun (WGS) entry which is preliminary data.</text>
</comment>
<keyword evidence="1" id="KW-0812">Transmembrane</keyword>
<reference evidence="5" key="1">
    <citation type="submission" date="2021-09" db="EMBL/GenBank/DDBJ databases">
        <title>Fulvivirga sp. isolated from coastal sediment.</title>
        <authorList>
            <person name="Yu H."/>
        </authorList>
    </citation>
    <scope>NUCLEOTIDE SEQUENCE</scope>
    <source>
        <strain evidence="5">1062</strain>
    </source>
</reference>
<evidence type="ECO:0000313" key="5">
    <source>
        <dbReference type="EMBL" id="MCA6077622.1"/>
    </source>
</evidence>
<protein>
    <submittedName>
        <fullName evidence="5">BatA domain-containing protein</fullName>
    </submittedName>
</protein>
<keyword evidence="1" id="KW-1133">Transmembrane helix</keyword>